<reference evidence="3 4" key="1">
    <citation type="submission" date="2020-01" db="EMBL/GenBank/DDBJ databases">
        <authorList>
            <person name="Kim M.K."/>
        </authorList>
    </citation>
    <scope>NUCLEOTIDE SEQUENCE [LARGE SCALE GENOMIC DNA]</scope>
    <source>
        <strain evidence="3 4">172606-1</strain>
    </source>
</reference>
<keyword evidence="4" id="KW-1185">Reference proteome</keyword>
<dbReference type="PRINTS" id="PR01438">
    <property type="entry name" value="UNVRSLSTRESS"/>
</dbReference>
<name>A0A6C0GI20_9BACT</name>
<dbReference type="EMBL" id="CP048222">
    <property type="protein sequence ID" value="QHT67609.1"/>
    <property type="molecule type" value="Genomic_DNA"/>
</dbReference>
<evidence type="ECO:0000256" key="1">
    <source>
        <dbReference type="ARBA" id="ARBA00008791"/>
    </source>
</evidence>
<dbReference type="InterPro" id="IPR006016">
    <property type="entry name" value="UspA"/>
</dbReference>
<dbReference type="Pfam" id="PF00582">
    <property type="entry name" value="Usp"/>
    <property type="match status" value="2"/>
</dbReference>
<evidence type="ECO:0000313" key="3">
    <source>
        <dbReference type="EMBL" id="QHT67609.1"/>
    </source>
</evidence>
<feature type="domain" description="UspA" evidence="2">
    <location>
        <begin position="153"/>
        <end position="276"/>
    </location>
</feature>
<dbReference type="Proteomes" id="UP000480178">
    <property type="component" value="Chromosome"/>
</dbReference>
<evidence type="ECO:0000259" key="2">
    <source>
        <dbReference type="Pfam" id="PF00582"/>
    </source>
</evidence>
<accession>A0A6C0GI20</accession>
<evidence type="ECO:0000313" key="4">
    <source>
        <dbReference type="Proteomes" id="UP000480178"/>
    </source>
</evidence>
<sequence>MKNILCPIDFSEAATNALLYASDLAIKSGACLHLFHTYYFPSIIPFTELYLQPEINHEYEPEVKARLEHLINWINKVNAPASLQASCTVRCGLAADGIATMANEIKADLIVMGTEGANTIAEEWMGTHTSSVIKQTRCPVLVVPAKAIYREIKQMVYATELDEAEEKQVKFVARLAGYFGAELLFLHVEKEEMEAVQNNTLHNIRKLSRQLPYDHISFFINGNRDVQKGIDTFVLQKQADLLVTVTHHRNFLQQLVDKSLSKKQVFHSRIPVLVLHK</sequence>
<dbReference type="PANTHER" id="PTHR46268">
    <property type="entry name" value="STRESS RESPONSE PROTEIN NHAX"/>
    <property type="match status" value="1"/>
</dbReference>
<gene>
    <name evidence="3" type="ORF">GXP67_13695</name>
</gene>
<dbReference type="SUPFAM" id="SSF52402">
    <property type="entry name" value="Adenine nucleotide alpha hydrolases-like"/>
    <property type="match status" value="2"/>
</dbReference>
<proteinExistence type="inferred from homology"/>
<dbReference type="PANTHER" id="PTHR46268:SF6">
    <property type="entry name" value="UNIVERSAL STRESS PROTEIN UP12"/>
    <property type="match status" value="1"/>
</dbReference>
<comment type="similarity">
    <text evidence="1">Belongs to the universal stress protein A family.</text>
</comment>
<feature type="domain" description="UspA" evidence="2">
    <location>
        <begin position="1"/>
        <end position="144"/>
    </location>
</feature>
<protein>
    <submittedName>
        <fullName evidence="3">Universal stress protein</fullName>
    </submittedName>
</protein>
<dbReference type="RefSeq" id="WP_162443635.1">
    <property type="nucleotide sequence ID" value="NZ_CP048222.1"/>
</dbReference>
<dbReference type="InterPro" id="IPR006015">
    <property type="entry name" value="Universal_stress_UspA"/>
</dbReference>
<dbReference type="CDD" id="cd00293">
    <property type="entry name" value="USP-like"/>
    <property type="match status" value="2"/>
</dbReference>
<dbReference type="Gene3D" id="3.40.50.12370">
    <property type="match status" value="1"/>
</dbReference>
<organism evidence="3 4">
    <name type="scientific">Rhodocytophaga rosea</name>
    <dbReference type="NCBI Taxonomy" id="2704465"/>
    <lineage>
        <taxon>Bacteria</taxon>
        <taxon>Pseudomonadati</taxon>
        <taxon>Bacteroidota</taxon>
        <taxon>Cytophagia</taxon>
        <taxon>Cytophagales</taxon>
        <taxon>Rhodocytophagaceae</taxon>
        <taxon>Rhodocytophaga</taxon>
    </lineage>
</organism>
<dbReference type="AlphaFoldDB" id="A0A6C0GI20"/>
<dbReference type="KEGG" id="rhoz:GXP67_13695"/>